<feature type="non-terminal residue" evidence="2">
    <location>
        <position position="40"/>
    </location>
</feature>
<dbReference type="AlphaFoldDB" id="A0A382GCI2"/>
<feature type="compositionally biased region" description="Basic and acidic residues" evidence="1">
    <location>
        <begin position="29"/>
        <end position="40"/>
    </location>
</feature>
<reference evidence="2" key="1">
    <citation type="submission" date="2018-05" db="EMBL/GenBank/DDBJ databases">
        <authorList>
            <person name="Lanie J.A."/>
            <person name="Ng W.-L."/>
            <person name="Kazmierczak K.M."/>
            <person name="Andrzejewski T.M."/>
            <person name="Davidsen T.M."/>
            <person name="Wayne K.J."/>
            <person name="Tettelin H."/>
            <person name="Glass J.I."/>
            <person name="Rusch D."/>
            <person name="Podicherti R."/>
            <person name="Tsui H.-C.T."/>
            <person name="Winkler M.E."/>
        </authorList>
    </citation>
    <scope>NUCLEOTIDE SEQUENCE</scope>
</reference>
<accession>A0A382GCI2</accession>
<evidence type="ECO:0000313" key="2">
    <source>
        <dbReference type="EMBL" id="SVB72956.1"/>
    </source>
</evidence>
<feature type="region of interest" description="Disordered" evidence="1">
    <location>
        <begin position="19"/>
        <end position="40"/>
    </location>
</feature>
<dbReference type="EMBL" id="UINC01054807">
    <property type="protein sequence ID" value="SVB72956.1"/>
    <property type="molecule type" value="Genomic_DNA"/>
</dbReference>
<protein>
    <submittedName>
        <fullName evidence="2">Uncharacterized protein</fullName>
    </submittedName>
</protein>
<evidence type="ECO:0000256" key="1">
    <source>
        <dbReference type="SAM" id="MobiDB-lite"/>
    </source>
</evidence>
<organism evidence="2">
    <name type="scientific">marine metagenome</name>
    <dbReference type="NCBI Taxonomy" id="408172"/>
    <lineage>
        <taxon>unclassified sequences</taxon>
        <taxon>metagenomes</taxon>
        <taxon>ecological metagenomes</taxon>
    </lineage>
</organism>
<gene>
    <name evidence="2" type="ORF">METZ01_LOCUS225810</name>
</gene>
<name>A0A382GCI2_9ZZZZ</name>
<proteinExistence type="predicted"/>
<sequence>MLPISLLAVKSSRYKINGHGTGGTVDFSNNDKQKVGENGS</sequence>